<dbReference type="PANTHER" id="PTHR45639">
    <property type="entry name" value="HSC70CB, ISOFORM G-RELATED"/>
    <property type="match status" value="1"/>
</dbReference>
<dbReference type="GO" id="GO:0005524">
    <property type="term" value="F:ATP binding"/>
    <property type="evidence" value="ECO:0007669"/>
    <property type="project" value="UniProtKB-KW"/>
</dbReference>
<dbReference type="Pfam" id="PF00012">
    <property type="entry name" value="HSP70"/>
    <property type="match status" value="1"/>
</dbReference>
<dbReference type="Proteomes" id="UP000002748">
    <property type="component" value="Unassembled WGS sequence"/>
</dbReference>
<feature type="compositionally biased region" description="Basic and acidic residues" evidence="4">
    <location>
        <begin position="552"/>
        <end position="565"/>
    </location>
</feature>
<feature type="region of interest" description="Disordered" evidence="4">
    <location>
        <begin position="539"/>
        <end position="565"/>
    </location>
</feature>
<feature type="compositionally biased region" description="Basic and acidic residues" evidence="4">
    <location>
        <begin position="815"/>
        <end position="826"/>
    </location>
</feature>
<dbReference type="InterPro" id="IPR043129">
    <property type="entry name" value="ATPase_NBD"/>
</dbReference>
<evidence type="ECO:0000256" key="2">
    <source>
        <dbReference type="ARBA" id="ARBA00022840"/>
    </source>
</evidence>
<dbReference type="Gene3D" id="3.90.640.10">
    <property type="entry name" value="Actin, Chain A, domain 4"/>
    <property type="match status" value="1"/>
</dbReference>
<evidence type="ECO:0000256" key="3">
    <source>
        <dbReference type="ARBA" id="ARBA00023186"/>
    </source>
</evidence>
<evidence type="ECO:0000256" key="1">
    <source>
        <dbReference type="ARBA" id="ARBA00022741"/>
    </source>
</evidence>
<feature type="region of interest" description="Disordered" evidence="4">
    <location>
        <begin position="799"/>
        <end position="858"/>
    </location>
</feature>
<proteinExistence type="predicted"/>
<name>J6ET84_TRIAS</name>
<dbReference type="GO" id="GO:0140662">
    <property type="term" value="F:ATP-dependent protein folding chaperone"/>
    <property type="evidence" value="ECO:0007669"/>
    <property type="project" value="InterPro"/>
</dbReference>
<protein>
    <recommendedName>
        <fullName evidence="8">Hypoxia up-regulated 1</fullName>
    </recommendedName>
</protein>
<evidence type="ECO:0000256" key="4">
    <source>
        <dbReference type="SAM" id="MobiDB-lite"/>
    </source>
</evidence>
<dbReference type="PRINTS" id="PR00301">
    <property type="entry name" value="HEATSHOCK70"/>
</dbReference>
<dbReference type="GeneID" id="25989104"/>
<dbReference type="OrthoDB" id="10262720at2759"/>
<dbReference type="EMBL" id="ALBS01000316">
    <property type="protein sequence ID" value="EJT45972.1"/>
    <property type="molecule type" value="Genomic_DNA"/>
</dbReference>
<dbReference type="Gene3D" id="3.30.30.30">
    <property type="match status" value="1"/>
</dbReference>
<accession>J6ET84</accession>
<evidence type="ECO:0000313" key="6">
    <source>
        <dbReference type="EMBL" id="EJT45972.1"/>
    </source>
</evidence>
<keyword evidence="3" id="KW-0143">Chaperone</keyword>
<evidence type="ECO:0008006" key="8">
    <source>
        <dbReference type="Google" id="ProtNLM"/>
    </source>
</evidence>
<keyword evidence="5" id="KW-0732">Signal</keyword>
<dbReference type="GO" id="GO:0030968">
    <property type="term" value="P:endoplasmic reticulum unfolded protein response"/>
    <property type="evidence" value="ECO:0007669"/>
    <property type="project" value="TreeGrafter"/>
</dbReference>
<organism evidence="6 7">
    <name type="scientific">Trichosporon asahii var. asahii (strain ATCC 90039 / CBS 2479 / JCM 2466 / KCTC 7840 / NBRC 103889/ NCYC 2677 / UAMH 7654)</name>
    <name type="common">Yeast</name>
    <dbReference type="NCBI Taxonomy" id="1186058"/>
    <lineage>
        <taxon>Eukaryota</taxon>
        <taxon>Fungi</taxon>
        <taxon>Dikarya</taxon>
        <taxon>Basidiomycota</taxon>
        <taxon>Agaricomycotina</taxon>
        <taxon>Tremellomycetes</taxon>
        <taxon>Trichosporonales</taxon>
        <taxon>Trichosporonaceae</taxon>
        <taxon>Trichosporon</taxon>
    </lineage>
</organism>
<reference evidence="6 7" key="1">
    <citation type="journal article" date="2012" name="Eukaryot. Cell">
        <title>Draft genome sequence of CBS 2479, the standard type strain of Trichosporon asahii.</title>
        <authorList>
            <person name="Yang R.Y."/>
            <person name="Li H.T."/>
            <person name="Zhu H."/>
            <person name="Zhou G.P."/>
            <person name="Wang M."/>
            <person name="Wang L."/>
        </authorList>
    </citation>
    <scope>NUCLEOTIDE SEQUENCE [LARGE SCALE GENOMIC DNA]</scope>
    <source>
        <strain evidence="7">ATCC 90039 / CBS 2479 / JCM 2466 / KCTC 7840 / NCYC 2677 / UAMH 7654</strain>
    </source>
</reference>
<dbReference type="VEuPathDB" id="FungiDB:A1Q1_05592"/>
<comment type="caution">
    <text evidence="6">The sequence shown here is derived from an EMBL/GenBank/DDBJ whole genome shotgun (WGS) entry which is preliminary data.</text>
</comment>
<dbReference type="Gene3D" id="3.30.420.40">
    <property type="match status" value="2"/>
</dbReference>
<gene>
    <name evidence="6" type="ORF">A1Q1_05592</name>
</gene>
<evidence type="ECO:0000256" key="5">
    <source>
        <dbReference type="SAM" id="SignalP"/>
    </source>
</evidence>
<dbReference type="InterPro" id="IPR013126">
    <property type="entry name" value="Hsp_70_fam"/>
</dbReference>
<feature type="signal peptide" evidence="5">
    <location>
        <begin position="1"/>
        <end position="20"/>
    </location>
</feature>
<dbReference type="InterPro" id="IPR029048">
    <property type="entry name" value="HSP70_C_sf"/>
</dbReference>
<dbReference type="AlphaFoldDB" id="J6ET84"/>
<sequence>MRLHQCLLLLFALLSPLVQGAILAIDYGAEFTKLSLVKPGTPFDVLLDRDAKRKISSVVGWKKNDRVFGAEGKMSPLIAATEVPDLPIYPNPPLLTDDGSLIFEHANVPDHIKPAPSADAAWTPVDLLAHQIAYFKGLADEAAAPDTVSQVVVTVPNWFDQQQRRAYRDALELQGLQCLAMIGEGTAVGLNYAMTRTFPTFDPVTGEGEKEYYVVYDSGAIYTSATVLAMYQTSERVTPKSKHFINTTHVEALAVGYEHVGAVNLDIATRDLIQDAFVKKTSRPDVKDDARAMARLSKEAVRVKQILSANQEAQASVESLFDDLDFRGMISREQLEDKMAKKLPEFTAPIKNALKDAGLTIDDITSVLFFGGNARVPMVQTAVRDYLGGKDDKVAQSVNGDEAAVLGAAFYGASISRQFKMKSIEIDEHSSYDYSLAGDVVFPKGTVQGERKTLLLKPEDKLDLVFEQSGTPILEVNIPDISAALANFTAPEPVVNLTLRLDKRGFFSVAQAALTSNQTDVPEKAKGVLGGLFGKKDKTETSADADAETEGAENKTEAEKAAEKPKKAPRVILKYTSKPLFKTMSKDEKRITKERLASIGVYEAALRAREEARNRLEAYLYRVQNYLSDEPDSKALFDFGTDEERERLSSGVASAFEWLHEYAESAPAGDLVSRLTELEALEAPIALRYTEWMARPTAVDKFQQAMHAGRAFLLSATENRTEALKAAESATDENPVAPPKYTEEELLKVANMLKEYEQWIDPLMTEQVKLNGDMKADPVIFSKDLDDKGKTLQIYVQALEKRKDPRVPRPKKKAPPKEDTKLKAEEREEQPEVVVEETEQKVFEEPVREEQEIKHDEL</sequence>
<dbReference type="SUPFAM" id="SSF53067">
    <property type="entry name" value="Actin-like ATPase domain"/>
    <property type="match status" value="2"/>
</dbReference>
<dbReference type="SUPFAM" id="SSF100934">
    <property type="entry name" value="Heat shock protein 70kD (HSP70), C-terminal subdomain"/>
    <property type="match status" value="1"/>
</dbReference>
<evidence type="ECO:0000313" key="7">
    <source>
        <dbReference type="Proteomes" id="UP000002748"/>
    </source>
</evidence>
<dbReference type="CDD" id="cd10230">
    <property type="entry name" value="ASKHA_NBD_HSP70_HYOU1"/>
    <property type="match status" value="1"/>
</dbReference>
<dbReference type="PANTHER" id="PTHR45639:SF3">
    <property type="entry name" value="HYPOXIA UP-REGULATED PROTEIN 1"/>
    <property type="match status" value="1"/>
</dbReference>
<dbReference type="HOGENOM" id="CLU_005965_5_0_1"/>
<feature type="chain" id="PRO_5003787190" description="Hypoxia up-regulated 1" evidence="5">
    <location>
        <begin position="21"/>
        <end position="858"/>
    </location>
</feature>
<keyword evidence="2" id="KW-0067">ATP-binding</keyword>
<feature type="compositionally biased region" description="Acidic residues" evidence="4">
    <location>
        <begin position="827"/>
        <end position="837"/>
    </location>
</feature>
<dbReference type="KEGG" id="tasa:A1Q1_05592"/>
<feature type="compositionally biased region" description="Basic and acidic residues" evidence="4">
    <location>
        <begin position="838"/>
        <end position="858"/>
    </location>
</feature>
<dbReference type="RefSeq" id="XP_014176276.1">
    <property type="nucleotide sequence ID" value="XM_014320801.1"/>
</dbReference>
<dbReference type="GO" id="GO:0034663">
    <property type="term" value="C:endoplasmic reticulum chaperone complex"/>
    <property type="evidence" value="ECO:0007669"/>
    <property type="project" value="TreeGrafter"/>
</dbReference>
<dbReference type="Gene3D" id="1.20.1270.10">
    <property type="match status" value="1"/>
</dbReference>
<keyword evidence="1" id="KW-0547">Nucleotide-binding</keyword>